<keyword evidence="2 7" id="KW-0699">rRNA-binding</keyword>
<comment type="caution">
    <text evidence="8">The sequence shown here is derived from an EMBL/GenBank/DDBJ whole genome shotgun (WGS) entry which is preliminary data.</text>
</comment>
<dbReference type="PANTHER" id="PTHR12899">
    <property type="entry name" value="39S RIBOSOMAL PROTEIN L18, MITOCHONDRIAL"/>
    <property type="match status" value="1"/>
</dbReference>
<gene>
    <name evidence="7" type="primary">rplR</name>
    <name evidence="8" type="ORF">E4P82_12100</name>
</gene>
<dbReference type="RefSeq" id="WP_169249140.1">
    <property type="nucleotide sequence ID" value="NZ_SPMZ01000033.1"/>
</dbReference>
<evidence type="ECO:0000256" key="2">
    <source>
        <dbReference type="ARBA" id="ARBA00022730"/>
    </source>
</evidence>
<evidence type="ECO:0000313" key="9">
    <source>
        <dbReference type="Proteomes" id="UP000760480"/>
    </source>
</evidence>
<evidence type="ECO:0000256" key="6">
    <source>
        <dbReference type="ARBA" id="ARBA00035197"/>
    </source>
</evidence>
<dbReference type="InterPro" id="IPR057268">
    <property type="entry name" value="Ribosomal_L18"/>
</dbReference>
<keyword evidence="9" id="KW-1185">Reference proteome</keyword>
<dbReference type="GO" id="GO:0005840">
    <property type="term" value="C:ribosome"/>
    <property type="evidence" value="ECO:0007669"/>
    <property type="project" value="UniProtKB-KW"/>
</dbReference>
<keyword evidence="4 7" id="KW-0689">Ribosomal protein</keyword>
<accession>A0ABX1TMD1</accession>
<dbReference type="CDD" id="cd00432">
    <property type="entry name" value="Ribosomal_L18_L5e"/>
    <property type="match status" value="1"/>
</dbReference>
<sequence>MDKKAADKKTTRLRRGLRTRLKIRELGVCRLCVHRTPRHIYAQLINPAPTGDRTLAAASTLESALRQMLKSTGDIDAAKAVGKAIAEKAKAIGITRVAFDRSGFKYHGRIKALAEAARENGLEF</sequence>
<dbReference type="PANTHER" id="PTHR12899:SF3">
    <property type="entry name" value="LARGE RIBOSOMAL SUBUNIT PROTEIN UL18M"/>
    <property type="match status" value="1"/>
</dbReference>
<dbReference type="Gene3D" id="3.30.420.100">
    <property type="match status" value="1"/>
</dbReference>
<protein>
    <recommendedName>
        <fullName evidence="6 7">Large ribosomal subunit protein uL18</fullName>
    </recommendedName>
</protein>
<evidence type="ECO:0000256" key="7">
    <source>
        <dbReference type="HAMAP-Rule" id="MF_01337"/>
    </source>
</evidence>
<dbReference type="Pfam" id="PF00861">
    <property type="entry name" value="Ribosomal_L18p"/>
    <property type="match status" value="1"/>
</dbReference>
<evidence type="ECO:0000256" key="4">
    <source>
        <dbReference type="ARBA" id="ARBA00022980"/>
    </source>
</evidence>
<evidence type="ECO:0000256" key="3">
    <source>
        <dbReference type="ARBA" id="ARBA00022884"/>
    </source>
</evidence>
<dbReference type="EMBL" id="SPMZ01000033">
    <property type="protein sequence ID" value="NMQ19876.1"/>
    <property type="molecule type" value="Genomic_DNA"/>
</dbReference>
<comment type="similarity">
    <text evidence="1 7">Belongs to the universal ribosomal protein uL18 family.</text>
</comment>
<reference evidence="8 9" key="1">
    <citation type="submission" date="2019-03" db="EMBL/GenBank/DDBJ databases">
        <title>Metabolic reconstructions from genomes of highly enriched 'Candidatus Accumulibacter' and 'Candidatus Competibacter' bioreactor populations.</title>
        <authorList>
            <person name="Annavajhala M.K."/>
            <person name="Welles L."/>
            <person name="Abbas B."/>
            <person name="Sorokin D."/>
            <person name="Park H."/>
            <person name="Van Loosdrecht M."/>
            <person name="Chandran K."/>
        </authorList>
    </citation>
    <scope>NUCLEOTIDE SEQUENCE [LARGE SCALE GENOMIC DNA]</scope>
    <source>
        <strain evidence="8 9">SBR_G</strain>
    </source>
</reference>
<organism evidence="8 9">
    <name type="scientific">Candidatus Competibacter phosphatis</name>
    <dbReference type="NCBI Taxonomy" id="221280"/>
    <lineage>
        <taxon>Bacteria</taxon>
        <taxon>Pseudomonadati</taxon>
        <taxon>Pseudomonadota</taxon>
        <taxon>Gammaproteobacteria</taxon>
        <taxon>Candidatus Competibacteraceae</taxon>
        <taxon>Candidatus Competibacter</taxon>
    </lineage>
</organism>
<evidence type="ECO:0000313" key="8">
    <source>
        <dbReference type="EMBL" id="NMQ19876.1"/>
    </source>
</evidence>
<name>A0ABX1TMD1_9GAMM</name>
<comment type="subunit">
    <text evidence="7">Part of the 50S ribosomal subunit; part of the 5S rRNA/L5/L18/L25 subcomplex. Contacts the 5S and 23S rRNAs.</text>
</comment>
<comment type="function">
    <text evidence="7">This is one of the proteins that bind and probably mediate the attachment of the 5S RNA into the large ribosomal subunit, where it forms part of the central protuberance.</text>
</comment>
<dbReference type="HAMAP" id="MF_01337_B">
    <property type="entry name" value="Ribosomal_uL18_B"/>
    <property type="match status" value="1"/>
</dbReference>
<dbReference type="Proteomes" id="UP000760480">
    <property type="component" value="Unassembled WGS sequence"/>
</dbReference>
<evidence type="ECO:0000256" key="1">
    <source>
        <dbReference type="ARBA" id="ARBA00007116"/>
    </source>
</evidence>
<evidence type="ECO:0000256" key="5">
    <source>
        <dbReference type="ARBA" id="ARBA00023274"/>
    </source>
</evidence>
<keyword evidence="3 7" id="KW-0694">RNA-binding</keyword>
<dbReference type="NCBIfam" id="TIGR00060">
    <property type="entry name" value="L18_bact"/>
    <property type="match status" value="1"/>
</dbReference>
<keyword evidence="5 7" id="KW-0687">Ribonucleoprotein</keyword>
<dbReference type="SUPFAM" id="SSF53137">
    <property type="entry name" value="Translational machinery components"/>
    <property type="match status" value="1"/>
</dbReference>
<dbReference type="InterPro" id="IPR005484">
    <property type="entry name" value="Ribosomal_uL18_bac/plant/anim"/>
</dbReference>
<proteinExistence type="inferred from homology"/>
<dbReference type="InterPro" id="IPR004389">
    <property type="entry name" value="Ribosomal_uL18_bac-type"/>
</dbReference>